<evidence type="ECO:0000256" key="2">
    <source>
        <dbReference type="ARBA" id="ARBA00023125"/>
    </source>
</evidence>
<name>A0A1W2E0P0_9FIRM</name>
<protein>
    <submittedName>
        <fullName evidence="6">Regulatory protein, gntR family</fullName>
    </submittedName>
</protein>
<dbReference type="Pfam" id="PF00392">
    <property type="entry name" value="GntR"/>
    <property type="match status" value="1"/>
</dbReference>
<organism evidence="6 7">
    <name type="scientific">Sporomusa malonica</name>
    <dbReference type="NCBI Taxonomy" id="112901"/>
    <lineage>
        <taxon>Bacteria</taxon>
        <taxon>Bacillati</taxon>
        <taxon>Bacillota</taxon>
        <taxon>Negativicutes</taxon>
        <taxon>Selenomonadales</taxon>
        <taxon>Sporomusaceae</taxon>
        <taxon>Sporomusa</taxon>
    </lineage>
</organism>
<dbReference type="GO" id="GO:0003700">
    <property type="term" value="F:DNA-binding transcription factor activity"/>
    <property type="evidence" value="ECO:0007669"/>
    <property type="project" value="InterPro"/>
</dbReference>
<keyword evidence="2" id="KW-0238">DNA-binding</keyword>
<proteinExistence type="predicted"/>
<evidence type="ECO:0000313" key="6">
    <source>
        <dbReference type="EMBL" id="SMD03320.1"/>
    </source>
</evidence>
<dbReference type="AlphaFoldDB" id="A0A1W2E0P0"/>
<dbReference type="InterPro" id="IPR036721">
    <property type="entry name" value="RCK_C_sf"/>
</dbReference>
<evidence type="ECO:0000256" key="1">
    <source>
        <dbReference type="ARBA" id="ARBA00023015"/>
    </source>
</evidence>
<evidence type="ECO:0000259" key="5">
    <source>
        <dbReference type="PROSITE" id="PS51202"/>
    </source>
</evidence>
<dbReference type="Gene3D" id="1.10.10.10">
    <property type="entry name" value="Winged helix-like DNA-binding domain superfamily/Winged helix DNA-binding domain"/>
    <property type="match status" value="1"/>
</dbReference>
<dbReference type="PROSITE" id="PS51202">
    <property type="entry name" value="RCK_C"/>
    <property type="match status" value="1"/>
</dbReference>
<dbReference type="PROSITE" id="PS50949">
    <property type="entry name" value="HTH_GNTR"/>
    <property type="match status" value="1"/>
</dbReference>
<dbReference type="InterPro" id="IPR036390">
    <property type="entry name" value="WH_DNA-bd_sf"/>
</dbReference>
<sequence length="220" mass="24410">MITASNVNRGEQMKSSIAMYRSIALDLAQRIVNGEFSVQEKISGRSILASHYNVSPETVRKAIALLKVKNVVSVSQGKEVTVLSTENAYSFVEHYKSTESVDSLHQDVEILLRQKREIDARLENLLTDIINYSDKLRNLTPYNPVEVEVPEASHIIGHTIAEIRLWQHTGATVVAIRRGTDIIISPGPDAKIEPLDRIVVVGDSEILIKTAKFVGSPIIK</sequence>
<dbReference type="InterPro" id="IPR050144">
    <property type="entry name" value="AAE_transporter"/>
</dbReference>
<dbReference type="GO" id="GO:0006813">
    <property type="term" value="P:potassium ion transport"/>
    <property type="evidence" value="ECO:0007669"/>
    <property type="project" value="InterPro"/>
</dbReference>
<dbReference type="STRING" id="112901.SAMN04488500_11987"/>
<keyword evidence="3" id="KW-0804">Transcription</keyword>
<gene>
    <name evidence="6" type="ORF">SAMN04488500_11987</name>
</gene>
<dbReference type="PANTHER" id="PTHR30445:SF8">
    <property type="entry name" value="K(+)_H(+) ANTIPORTER SUBUNIT KHTT"/>
    <property type="match status" value="1"/>
</dbReference>
<keyword evidence="1" id="KW-0805">Transcription regulation</keyword>
<dbReference type="InterPro" id="IPR036388">
    <property type="entry name" value="WH-like_DNA-bd_sf"/>
</dbReference>
<dbReference type="EMBL" id="FWXI01000019">
    <property type="protein sequence ID" value="SMD03320.1"/>
    <property type="molecule type" value="Genomic_DNA"/>
</dbReference>
<dbReference type="GO" id="GO:0003677">
    <property type="term" value="F:DNA binding"/>
    <property type="evidence" value="ECO:0007669"/>
    <property type="project" value="UniProtKB-KW"/>
</dbReference>
<evidence type="ECO:0000256" key="3">
    <source>
        <dbReference type="ARBA" id="ARBA00023163"/>
    </source>
</evidence>
<evidence type="ECO:0000259" key="4">
    <source>
        <dbReference type="PROSITE" id="PS50949"/>
    </source>
</evidence>
<dbReference type="RefSeq" id="WP_245824056.1">
    <property type="nucleotide sequence ID" value="NZ_FWXI01000019.1"/>
</dbReference>
<dbReference type="Proteomes" id="UP000192738">
    <property type="component" value="Unassembled WGS sequence"/>
</dbReference>
<dbReference type="InterPro" id="IPR006037">
    <property type="entry name" value="RCK_C"/>
</dbReference>
<dbReference type="SUPFAM" id="SSF116726">
    <property type="entry name" value="TrkA C-terminal domain-like"/>
    <property type="match status" value="1"/>
</dbReference>
<reference evidence="6 7" key="1">
    <citation type="submission" date="2017-04" db="EMBL/GenBank/DDBJ databases">
        <authorList>
            <person name="Afonso C.L."/>
            <person name="Miller P.J."/>
            <person name="Scott M.A."/>
            <person name="Spackman E."/>
            <person name="Goraichik I."/>
            <person name="Dimitrov K.M."/>
            <person name="Suarez D.L."/>
            <person name="Swayne D.E."/>
        </authorList>
    </citation>
    <scope>NUCLEOTIDE SEQUENCE [LARGE SCALE GENOMIC DNA]</scope>
    <source>
        <strain evidence="6 7">DSM 5090</strain>
    </source>
</reference>
<evidence type="ECO:0000313" key="7">
    <source>
        <dbReference type="Proteomes" id="UP000192738"/>
    </source>
</evidence>
<dbReference type="Pfam" id="PF02080">
    <property type="entry name" value="TrkA_C"/>
    <property type="match status" value="1"/>
</dbReference>
<feature type="domain" description="HTH gntR-type" evidence="4">
    <location>
        <begin position="17"/>
        <end position="85"/>
    </location>
</feature>
<accession>A0A1W2E0P0</accession>
<keyword evidence="7" id="KW-1185">Reference proteome</keyword>
<dbReference type="InterPro" id="IPR000524">
    <property type="entry name" value="Tscrpt_reg_HTH_GntR"/>
</dbReference>
<dbReference type="GO" id="GO:0008324">
    <property type="term" value="F:monoatomic cation transmembrane transporter activity"/>
    <property type="evidence" value="ECO:0007669"/>
    <property type="project" value="InterPro"/>
</dbReference>
<feature type="domain" description="RCK C-terminal" evidence="5">
    <location>
        <begin position="131"/>
        <end position="216"/>
    </location>
</feature>
<dbReference type="PANTHER" id="PTHR30445">
    <property type="entry name" value="K(+)_H(+) ANTIPORTER SUBUNIT KHTT"/>
    <property type="match status" value="1"/>
</dbReference>
<dbReference type="Gene3D" id="3.30.70.1450">
    <property type="entry name" value="Regulator of K+ conductance, C-terminal domain"/>
    <property type="match status" value="1"/>
</dbReference>
<dbReference type="SMART" id="SM00345">
    <property type="entry name" value="HTH_GNTR"/>
    <property type="match status" value="1"/>
</dbReference>
<dbReference type="SUPFAM" id="SSF46785">
    <property type="entry name" value="Winged helix' DNA-binding domain"/>
    <property type="match status" value="1"/>
</dbReference>